<protein>
    <submittedName>
        <fullName evidence="2">RNA-directed DNA polymerase, eukaryota</fullName>
    </submittedName>
</protein>
<evidence type="ECO:0000256" key="1">
    <source>
        <dbReference type="SAM" id="MobiDB-lite"/>
    </source>
</evidence>
<feature type="region of interest" description="Disordered" evidence="1">
    <location>
        <begin position="86"/>
        <end position="108"/>
    </location>
</feature>
<keyword evidence="2" id="KW-0548">Nucleotidyltransferase</keyword>
<name>A0A6L2MR33_TANCI</name>
<gene>
    <name evidence="2" type="ORF">Tci_047805</name>
</gene>
<keyword evidence="2" id="KW-0808">Transferase</keyword>
<sequence length="334" mass="36763">MFEKIPEVEHSSDVVSIKGEADSVVEGSGLHNDDEESDTEAVSDTYFGDNVVNVDNAEVQGQEKDFGNPTVNVEVSSDPFNIYGLLNNRKKDNGTAGSNTTPPFPPGFTPEVRQQGLIEPPVGATRTHEYVQGRRLVGSLVSRDASVDNGAASSVTPKDKDFFEKMAMNAIIAIRNAERLNTLGIKKNGSNVLWYSGFKLPERSLEIEVDDKDFMMTKREAMHENKKRHKSIKVVSIAAIVGTSVALLVSLAQVANTCIVTYIAQTLTRLSKILKGYTYECVLIDADECDVDVVEFLHQVLTHWPQLSIIVLSCIEQQFGVNSSRVNNVLNNEQ</sequence>
<organism evidence="2">
    <name type="scientific">Tanacetum cinerariifolium</name>
    <name type="common">Dalmatian daisy</name>
    <name type="synonym">Chrysanthemum cinerariifolium</name>
    <dbReference type="NCBI Taxonomy" id="118510"/>
    <lineage>
        <taxon>Eukaryota</taxon>
        <taxon>Viridiplantae</taxon>
        <taxon>Streptophyta</taxon>
        <taxon>Embryophyta</taxon>
        <taxon>Tracheophyta</taxon>
        <taxon>Spermatophyta</taxon>
        <taxon>Magnoliopsida</taxon>
        <taxon>eudicotyledons</taxon>
        <taxon>Gunneridae</taxon>
        <taxon>Pentapetalae</taxon>
        <taxon>asterids</taxon>
        <taxon>campanulids</taxon>
        <taxon>Asterales</taxon>
        <taxon>Asteraceae</taxon>
        <taxon>Asteroideae</taxon>
        <taxon>Anthemideae</taxon>
        <taxon>Anthemidinae</taxon>
        <taxon>Tanacetum</taxon>
    </lineage>
</organism>
<dbReference type="EMBL" id="BKCJ010007158">
    <property type="protein sequence ID" value="GEU75827.1"/>
    <property type="molecule type" value="Genomic_DNA"/>
</dbReference>
<keyword evidence="2" id="KW-0695">RNA-directed DNA polymerase</keyword>
<comment type="caution">
    <text evidence="2">The sequence shown here is derived from an EMBL/GenBank/DDBJ whole genome shotgun (WGS) entry which is preliminary data.</text>
</comment>
<dbReference type="GO" id="GO:0003964">
    <property type="term" value="F:RNA-directed DNA polymerase activity"/>
    <property type="evidence" value="ECO:0007669"/>
    <property type="project" value="UniProtKB-KW"/>
</dbReference>
<proteinExistence type="predicted"/>
<reference evidence="2" key="1">
    <citation type="journal article" date="2019" name="Sci. Rep.">
        <title>Draft genome of Tanacetum cinerariifolium, the natural source of mosquito coil.</title>
        <authorList>
            <person name="Yamashiro T."/>
            <person name="Shiraishi A."/>
            <person name="Satake H."/>
            <person name="Nakayama K."/>
        </authorList>
    </citation>
    <scope>NUCLEOTIDE SEQUENCE</scope>
</reference>
<dbReference type="AlphaFoldDB" id="A0A6L2MR33"/>
<evidence type="ECO:0000313" key="2">
    <source>
        <dbReference type="EMBL" id="GEU75827.1"/>
    </source>
</evidence>
<accession>A0A6L2MR33</accession>